<keyword evidence="11" id="KW-0539">Nucleus</keyword>
<dbReference type="SMART" id="SM00225">
    <property type="entry name" value="BTB"/>
    <property type="match status" value="1"/>
</dbReference>
<dbReference type="CDD" id="cd18310">
    <property type="entry name" value="BTB_POZ_NPR_plant"/>
    <property type="match status" value="1"/>
</dbReference>
<evidence type="ECO:0000256" key="5">
    <source>
        <dbReference type="ARBA" id="ARBA00022737"/>
    </source>
</evidence>
<dbReference type="InterPro" id="IPR021094">
    <property type="entry name" value="NPR1/NIM1-like_C"/>
</dbReference>
<dbReference type="InterPro" id="IPR002110">
    <property type="entry name" value="Ankyrin_rpt"/>
</dbReference>
<evidence type="ECO:0000256" key="6">
    <source>
        <dbReference type="ARBA" id="ARBA00022771"/>
    </source>
</evidence>
<reference evidence="18 19" key="1">
    <citation type="journal article" date="2019" name="Nat. Plants">
        <title>Stout camphor tree genome fills gaps in understanding of flowering plant genome evolution.</title>
        <authorList>
            <person name="Chaw S.M."/>
            <person name="Liu Y.C."/>
            <person name="Wu Y.W."/>
            <person name="Wang H.Y."/>
            <person name="Lin C.I."/>
            <person name="Wu C.S."/>
            <person name="Ke H.M."/>
            <person name="Chang L.Y."/>
            <person name="Hsu C.Y."/>
            <person name="Yang H.T."/>
            <person name="Sudianto E."/>
            <person name="Hsu M.H."/>
            <person name="Wu K.P."/>
            <person name="Wang L.N."/>
            <person name="Leebens-Mack J.H."/>
            <person name="Tsai I.J."/>
        </authorList>
    </citation>
    <scope>NUCLEOTIDE SEQUENCE [LARGE SCALE GENOMIC DNA]</scope>
    <source>
        <strain evidence="19">cv. Chaw 1501</strain>
        <tissue evidence="18">Young leaves</tissue>
    </source>
</reference>
<dbReference type="SMART" id="SM00248">
    <property type="entry name" value="ANK"/>
    <property type="match status" value="2"/>
</dbReference>
<evidence type="ECO:0000256" key="13">
    <source>
        <dbReference type="ARBA" id="ARBA00044947"/>
    </source>
</evidence>
<dbReference type="InterPro" id="IPR011333">
    <property type="entry name" value="SKP1/BTB/POZ_sf"/>
</dbReference>
<keyword evidence="4" id="KW-0479">Metal-binding</keyword>
<comment type="caution">
    <text evidence="14">Lacks conserved residue(s) required for the propagation of feature annotation.</text>
</comment>
<evidence type="ECO:0000256" key="12">
    <source>
        <dbReference type="ARBA" id="ARBA00034306"/>
    </source>
</evidence>
<keyword evidence="19" id="KW-1185">Reference proteome</keyword>
<evidence type="ECO:0000256" key="3">
    <source>
        <dbReference type="ARBA" id="ARBA00022490"/>
    </source>
</evidence>
<dbReference type="GO" id="GO:2000022">
    <property type="term" value="P:regulation of jasmonic acid mediated signaling pathway"/>
    <property type="evidence" value="ECO:0007669"/>
    <property type="project" value="InterPro"/>
</dbReference>
<feature type="region of interest" description="Disordered" evidence="15">
    <location>
        <begin position="568"/>
        <end position="599"/>
    </location>
</feature>
<dbReference type="SUPFAM" id="SSF54695">
    <property type="entry name" value="POZ domain"/>
    <property type="match status" value="1"/>
</dbReference>
<dbReference type="Pfam" id="PF12796">
    <property type="entry name" value="Ank_2"/>
    <property type="match status" value="1"/>
</dbReference>
<dbReference type="InterPro" id="IPR044292">
    <property type="entry name" value="NPR"/>
</dbReference>
<evidence type="ECO:0000256" key="1">
    <source>
        <dbReference type="ARBA" id="ARBA00004496"/>
    </source>
</evidence>
<dbReference type="PROSITE" id="PS52046">
    <property type="entry name" value="ZF_C2HC_NPR"/>
    <property type="match status" value="1"/>
</dbReference>
<dbReference type="OrthoDB" id="71307at2759"/>
<dbReference type="PROSITE" id="PS50097">
    <property type="entry name" value="BTB"/>
    <property type="match status" value="1"/>
</dbReference>
<keyword evidence="3" id="KW-0963">Cytoplasm</keyword>
<dbReference type="AlphaFoldDB" id="A0A3S3NZ46"/>
<evidence type="ECO:0000259" key="17">
    <source>
        <dbReference type="PROSITE" id="PS52046"/>
    </source>
</evidence>
<evidence type="ECO:0000313" key="18">
    <source>
        <dbReference type="EMBL" id="RWR78084.1"/>
    </source>
</evidence>
<dbReference type="GO" id="GO:0042742">
    <property type="term" value="P:defense response to bacterium"/>
    <property type="evidence" value="ECO:0007669"/>
    <property type="project" value="TreeGrafter"/>
</dbReference>
<gene>
    <name evidence="18" type="ORF">CKAN_00659400</name>
</gene>
<evidence type="ECO:0000256" key="4">
    <source>
        <dbReference type="ARBA" id="ARBA00022723"/>
    </source>
</evidence>
<dbReference type="Gene3D" id="3.30.710.10">
    <property type="entry name" value="Potassium Channel Kv1.1, Chain A"/>
    <property type="match status" value="1"/>
</dbReference>
<dbReference type="STRING" id="337451.A0A3S3NZ46"/>
<dbReference type="GO" id="GO:0009862">
    <property type="term" value="P:systemic acquired resistance, salicylic acid mediated signaling pathway"/>
    <property type="evidence" value="ECO:0007669"/>
    <property type="project" value="InterPro"/>
</dbReference>
<dbReference type="GO" id="GO:0050832">
    <property type="term" value="P:defense response to fungus"/>
    <property type="evidence" value="ECO:0007669"/>
    <property type="project" value="UniProtKB-ARBA"/>
</dbReference>
<dbReference type="InterPro" id="IPR000210">
    <property type="entry name" value="BTB/POZ_dom"/>
</dbReference>
<keyword evidence="9" id="KW-0862">Zinc</keyword>
<dbReference type="GO" id="GO:0016604">
    <property type="term" value="C:nuclear body"/>
    <property type="evidence" value="ECO:0007669"/>
    <property type="project" value="UniProtKB-SubCell"/>
</dbReference>
<evidence type="ECO:0000256" key="8">
    <source>
        <dbReference type="ARBA" id="ARBA00022821"/>
    </source>
</evidence>
<keyword evidence="10" id="KW-0040">ANK repeat</keyword>
<keyword evidence="5" id="KW-0677">Repeat</keyword>
<dbReference type="InterPro" id="IPR057250">
    <property type="entry name" value="Znf_C2HC_NPR-type"/>
</dbReference>
<dbReference type="InterPro" id="IPR036770">
    <property type="entry name" value="Ankyrin_rpt-contain_sf"/>
</dbReference>
<evidence type="ECO:0000256" key="11">
    <source>
        <dbReference type="ARBA" id="ARBA00023242"/>
    </source>
</evidence>
<dbReference type="GO" id="GO:0008270">
    <property type="term" value="F:zinc ion binding"/>
    <property type="evidence" value="ECO:0007669"/>
    <property type="project" value="UniProtKB-KW"/>
</dbReference>
<sequence>MEAPAALSDSNDYSSCVSNGDSLSNDSCNRPNVVALNRLSENLGSLFLSPEFDFCADARILVPPSSAGTASREIPVHRCILSARSPFFRSIFSAADANPAKEKGWKIELKDLAKDFDLGYDSLVSVLTYLYSGKARPLPDGVCICVDEKCSHVACRPAVDFMVEVLYGAFTFQITEMVTLYQRHLLDIIDKVAVDDILVILSVASTCDGACERLLNKCIEIVASALVKSDIDTVTLEKTLTQDVVKKIIDCCSSLGLPRESIAFPGKHVKRILRALDSDDVELVRMLLKEGHTSLDDAYALHYAVAYCDSKITTELLDIGLADVNHKNTRGHSVLHVAAMRKEPKIIVSLLTKGARPFDLTPDGRKALQICKRLTKSLDYKPTKECMATPKDRLCLEILEQAERSEPLLGEASESLAAAGDDLRSRLLYLESRVSLAKILFPMEAKVAMDIAQVERTSPLPLVASPKLTPGNQSMSMDLNDAPFKLKEEHLARLKALSRTVELGKRFFPRCSAVLNNIVDDDDLSELANLETGSWHDRETKRQRFNEIQNIFTKAFIEDKQENDRSTASAISYDRSTASAISSSSSSTSIRAQSRLMRK</sequence>
<comment type="pathway">
    <text evidence="2">Protein modification; protein ubiquitination.</text>
</comment>
<keyword evidence="6 14" id="KW-0863">Zinc-finger</keyword>
<comment type="similarity">
    <text evidence="13">Belongs to the plant 'ANKYRIN-BTB/POZ' family. 'NPR1-like' subfamily.</text>
</comment>
<evidence type="ECO:0000256" key="9">
    <source>
        <dbReference type="ARBA" id="ARBA00022833"/>
    </source>
</evidence>
<evidence type="ECO:0000313" key="19">
    <source>
        <dbReference type="Proteomes" id="UP000283530"/>
    </source>
</evidence>
<dbReference type="EMBL" id="QPKB01000002">
    <property type="protein sequence ID" value="RWR78084.1"/>
    <property type="molecule type" value="Genomic_DNA"/>
</dbReference>
<proteinExistence type="inferred from homology"/>
<accession>A0A3S3NZ46</accession>
<protein>
    <submittedName>
        <fullName evidence="18">Nonexpressor of pathogenesis-related protein 1-like 2 protein</fullName>
    </submittedName>
</protein>
<dbReference type="Proteomes" id="UP000283530">
    <property type="component" value="Unassembled WGS sequence"/>
</dbReference>
<organism evidence="18 19">
    <name type="scientific">Cinnamomum micranthum f. kanehirae</name>
    <dbReference type="NCBI Taxonomy" id="337451"/>
    <lineage>
        <taxon>Eukaryota</taxon>
        <taxon>Viridiplantae</taxon>
        <taxon>Streptophyta</taxon>
        <taxon>Embryophyta</taxon>
        <taxon>Tracheophyta</taxon>
        <taxon>Spermatophyta</taxon>
        <taxon>Magnoliopsida</taxon>
        <taxon>Magnoliidae</taxon>
        <taxon>Laurales</taxon>
        <taxon>Lauraceae</taxon>
        <taxon>Cinnamomum</taxon>
    </lineage>
</organism>
<evidence type="ECO:0000256" key="15">
    <source>
        <dbReference type="SAM" id="MobiDB-lite"/>
    </source>
</evidence>
<comment type="subcellular location">
    <subcellularLocation>
        <location evidence="1">Cytoplasm</location>
    </subcellularLocation>
    <subcellularLocation>
        <location evidence="12">Nucleus</location>
        <location evidence="12">Nuclear body</location>
    </subcellularLocation>
</comment>
<dbReference type="Pfam" id="PF00651">
    <property type="entry name" value="BTB"/>
    <property type="match status" value="1"/>
</dbReference>
<dbReference type="SUPFAM" id="SSF48403">
    <property type="entry name" value="Ankyrin repeat"/>
    <property type="match status" value="1"/>
</dbReference>
<comment type="caution">
    <text evidence="18">The sequence shown here is derived from an EMBL/GenBank/DDBJ whole genome shotgun (WGS) entry which is preliminary data.</text>
</comment>
<dbReference type="Pfam" id="PF12313">
    <property type="entry name" value="NPR1_like_C"/>
    <property type="match status" value="1"/>
</dbReference>
<dbReference type="GO" id="GO:0005737">
    <property type="term" value="C:cytoplasm"/>
    <property type="evidence" value="ECO:0007669"/>
    <property type="project" value="UniProtKB-SubCell"/>
</dbReference>
<dbReference type="Gene3D" id="1.25.40.20">
    <property type="entry name" value="Ankyrin repeat-containing domain"/>
    <property type="match status" value="1"/>
</dbReference>
<feature type="domain" description="BTB" evidence="16">
    <location>
        <begin position="56"/>
        <end position="139"/>
    </location>
</feature>
<dbReference type="PANTHER" id="PTHR46475">
    <property type="entry name" value="REGULATORY PROTEIN NPR3"/>
    <property type="match status" value="1"/>
</dbReference>
<dbReference type="GO" id="GO:2000031">
    <property type="term" value="P:regulation of salicylic acid mediated signaling pathway"/>
    <property type="evidence" value="ECO:0007669"/>
    <property type="project" value="InterPro"/>
</dbReference>
<feature type="domain" description="C2HC NPR-type" evidence="17">
    <location>
        <begin position="142"/>
        <end position="156"/>
    </location>
</feature>
<dbReference type="FunFam" id="1.25.40.20:FF:000239">
    <property type="entry name" value="BTB/POZ domain and ankyrin repeat-containing protein NPR1"/>
    <property type="match status" value="1"/>
</dbReference>
<dbReference type="PANTHER" id="PTHR46475:SF1">
    <property type="entry name" value="REGULATORY PROTEIN NPR2"/>
    <property type="match status" value="1"/>
</dbReference>
<evidence type="ECO:0000256" key="14">
    <source>
        <dbReference type="PROSITE-ProRule" id="PRU01391"/>
    </source>
</evidence>
<evidence type="ECO:0000256" key="7">
    <source>
        <dbReference type="ARBA" id="ARBA00022786"/>
    </source>
</evidence>
<evidence type="ECO:0000259" key="16">
    <source>
        <dbReference type="PROSITE" id="PS50097"/>
    </source>
</evidence>
<evidence type="ECO:0000256" key="10">
    <source>
        <dbReference type="ARBA" id="ARBA00023043"/>
    </source>
</evidence>
<keyword evidence="8" id="KW-0611">Plant defense</keyword>
<evidence type="ECO:0000256" key="2">
    <source>
        <dbReference type="ARBA" id="ARBA00004906"/>
    </source>
</evidence>
<name>A0A3S3NZ46_9MAGN</name>
<feature type="compositionally biased region" description="Low complexity" evidence="15">
    <location>
        <begin position="576"/>
        <end position="590"/>
    </location>
</feature>
<keyword evidence="7" id="KW-0833">Ubl conjugation pathway</keyword>